<dbReference type="GO" id="GO:0008168">
    <property type="term" value="F:methyltransferase activity"/>
    <property type="evidence" value="ECO:0007669"/>
    <property type="project" value="UniProtKB-KW"/>
</dbReference>
<gene>
    <name evidence="1" type="ORF">RAMLITH_09475</name>
</gene>
<dbReference type="CDD" id="cd02440">
    <property type="entry name" value="AdoMet_MTases"/>
    <property type="match status" value="1"/>
</dbReference>
<comment type="caution">
    <text evidence="1">The sequence shown here is derived from an EMBL/GenBank/DDBJ whole genome shotgun (WGS) entry which is preliminary data.</text>
</comment>
<dbReference type="AlphaFoldDB" id="A0A7X6DF57"/>
<keyword evidence="2" id="KW-1185">Reference proteome</keyword>
<dbReference type="GO" id="GO:0032259">
    <property type="term" value="P:methylation"/>
    <property type="evidence" value="ECO:0007669"/>
    <property type="project" value="UniProtKB-KW"/>
</dbReference>
<evidence type="ECO:0000313" key="2">
    <source>
        <dbReference type="Proteomes" id="UP000521868"/>
    </source>
</evidence>
<accession>A0A7X6DF57</accession>
<dbReference type="Gene3D" id="3.40.50.150">
    <property type="entry name" value="Vaccinia Virus protein VP39"/>
    <property type="match status" value="1"/>
</dbReference>
<keyword evidence="1" id="KW-0489">Methyltransferase</keyword>
<dbReference type="Pfam" id="PF13489">
    <property type="entry name" value="Methyltransf_23"/>
    <property type="match status" value="1"/>
</dbReference>
<dbReference type="SUPFAM" id="SSF53335">
    <property type="entry name" value="S-adenosyl-L-methionine-dependent methyltransferases"/>
    <property type="match status" value="1"/>
</dbReference>
<dbReference type="EMBL" id="VTOX01000002">
    <property type="protein sequence ID" value="NKE66049.1"/>
    <property type="molecule type" value="Genomic_DNA"/>
</dbReference>
<evidence type="ECO:0000313" key="1">
    <source>
        <dbReference type="EMBL" id="NKE66049.1"/>
    </source>
</evidence>
<sequence length="245" mass="26675">MSPAAYAEMAATQELHWWFAARRHILRSQLERLELPPDAEILEVGSGTGANLGMLAEFGRVVGLEMSAGAIALARQRGAGAATMLLGRCPEGLADLPRFDLVCMFDVLEHIEEDRAALAAAAAHLKPGGRLLVTVPSYQWMWGPHDEHLHHKRRYSRRLLADRCAQAGLAVHRMSHFNTLLFPLAVAGRLYEKARGRSGAAAAVPAAPINSALRCTFAFERHLLSRMHLPFGLSLLAVAGAVGRH</sequence>
<dbReference type="Proteomes" id="UP000521868">
    <property type="component" value="Unassembled WGS sequence"/>
</dbReference>
<reference evidence="1 2" key="1">
    <citation type="journal article" date="2020" name="Nature">
        <title>Bacterial chemolithoautotrophy via manganese oxidation.</title>
        <authorList>
            <person name="Yu H."/>
            <person name="Leadbetter J.R."/>
        </authorList>
    </citation>
    <scope>NUCLEOTIDE SEQUENCE [LARGE SCALE GENOMIC DNA]</scope>
    <source>
        <strain evidence="1 2">RBP-1</strain>
    </source>
</reference>
<protein>
    <submittedName>
        <fullName evidence="1">Methyltransferase domain-containing protein</fullName>
    </submittedName>
</protein>
<dbReference type="InterPro" id="IPR029063">
    <property type="entry name" value="SAM-dependent_MTases_sf"/>
</dbReference>
<name>A0A7X6DF57_9BURK</name>
<dbReference type="RefSeq" id="WP_168107117.1">
    <property type="nucleotide sequence ID" value="NZ_VTOX01000002.1"/>
</dbReference>
<proteinExistence type="predicted"/>
<keyword evidence="1" id="KW-0808">Transferase</keyword>
<dbReference type="PANTHER" id="PTHR43861">
    <property type="entry name" value="TRANS-ACONITATE 2-METHYLTRANSFERASE-RELATED"/>
    <property type="match status" value="1"/>
</dbReference>
<organism evidence="1 2">
    <name type="scientific">Ramlibacter lithotrophicus</name>
    <dbReference type="NCBI Taxonomy" id="2606681"/>
    <lineage>
        <taxon>Bacteria</taxon>
        <taxon>Pseudomonadati</taxon>
        <taxon>Pseudomonadota</taxon>
        <taxon>Betaproteobacteria</taxon>
        <taxon>Burkholderiales</taxon>
        <taxon>Comamonadaceae</taxon>
        <taxon>Ramlibacter</taxon>
    </lineage>
</organism>